<dbReference type="Pfam" id="PF13855">
    <property type="entry name" value="LRR_8"/>
    <property type="match status" value="1"/>
</dbReference>
<proteinExistence type="predicted"/>
<evidence type="ECO:0000256" key="5">
    <source>
        <dbReference type="ARBA" id="ARBA00023136"/>
    </source>
</evidence>
<evidence type="ECO:0000256" key="7">
    <source>
        <dbReference type="ARBA" id="ARBA00023180"/>
    </source>
</evidence>
<dbReference type="AlphaFoldDB" id="A0A978W4J9"/>
<comment type="caution">
    <text evidence="8">The sequence shown here is derived from an EMBL/GenBank/DDBJ whole genome shotgun (WGS) entry which is preliminary data.</text>
</comment>
<dbReference type="PANTHER" id="PTHR48061:SF46">
    <property type="entry name" value="LEUCINE-RICH REPEAT-CONTAINING N-TERMINAL PLANT-TYPE DOMAIN-CONTAINING PROTEIN"/>
    <property type="match status" value="1"/>
</dbReference>
<dbReference type="PANTHER" id="PTHR48061">
    <property type="entry name" value="LEUCINE-RICH REPEAT RECEPTOR PROTEIN KINASE EMS1-LIKE-RELATED"/>
    <property type="match status" value="1"/>
</dbReference>
<keyword evidence="6" id="KW-0675">Receptor</keyword>
<keyword evidence="4" id="KW-1133">Transmembrane helix</keyword>
<dbReference type="GO" id="GO:0016020">
    <property type="term" value="C:membrane"/>
    <property type="evidence" value="ECO:0007669"/>
    <property type="project" value="UniProtKB-SubCell"/>
</dbReference>
<evidence type="ECO:0000256" key="3">
    <source>
        <dbReference type="ARBA" id="ARBA00022729"/>
    </source>
</evidence>
<evidence type="ECO:0000256" key="1">
    <source>
        <dbReference type="ARBA" id="ARBA00004479"/>
    </source>
</evidence>
<evidence type="ECO:0000256" key="6">
    <source>
        <dbReference type="ARBA" id="ARBA00023170"/>
    </source>
</evidence>
<dbReference type="InterPro" id="IPR001611">
    <property type="entry name" value="Leu-rich_rpt"/>
</dbReference>
<evidence type="ECO:0000313" key="9">
    <source>
        <dbReference type="Proteomes" id="UP000813462"/>
    </source>
</evidence>
<keyword evidence="7" id="KW-0325">Glycoprotein</keyword>
<comment type="subcellular location">
    <subcellularLocation>
        <location evidence="1">Membrane</location>
        <topology evidence="1">Single-pass type I membrane protein</topology>
    </subcellularLocation>
</comment>
<accession>A0A978W4J9</accession>
<evidence type="ECO:0000256" key="2">
    <source>
        <dbReference type="ARBA" id="ARBA00022692"/>
    </source>
</evidence>
<dbReference type="SUPFAM" id="SSF52058">
    <property type="entry name" value="L domain-like"/>
    <property type="match status" value="1"/>
</dbReference>
<name>A0A978W4J9_ZIZJJ</name>
<dbReference type="Pfam" id="PF00560">
    <property type="entry name" value="LRR_1"/>
    <property type="match status" value="1"/>
</dbReference>
<dbReference type="InterPro" id="IPR032675">
    <property type="entry name" value="LRR_dom_sf"/>
</dbReference>
<keyword evidence="2" id="KW-0812">Transmembrane</keyword>
<evidence type="ECO:0000313" key="8">
    <source>
        <dbReference type="EMBL" id="KAH7546883.1"/>
    </source>
</evidence>
<sequence>MPSISPSTFANLSSSLTTLSLSRCELEGEFPHAIIGLPNLQKLVLSKNHELTANFSKSSWSNSLQHVDISFTEISGHLPHLIGNVKSTPAFGYWKHQIEWVNSSLFGQSDRIELSESH</sequence>
<keyword evidence="3" id="KW-0732">Signal</keyword>
<dbReference type="EMBL" id="JAEACU010000001">
    <property type="protein sequence ID" value="KAH7546883.1"/>
    <property type="molecule type" value="Genomic_DNA"/>
</dbReference>
<dbReference type="InterPro" id="IPR046956">
    <property type="entry name" value="RLP23-like"/>
</dbReference>
<dbReference type="Gene3D" id="3.80.10.10">
    <property type="entry name" value="Ribonuclease Inhibitor"/>
    <property type="match status" value="1"/>
</dbReference>
<evidence type="ECO:0000256" key="4">
    <source>
        <dbReference type="ARBA" id="ARBA00022989"/>
    </source>
</evidence>
<organism evidence="8 9">
    <name type="scientific">Ziziphus jujuba var. spinosa</name>
    <dbReference type="NCBI Taxonomy" id="714518"/>
    <lineage>
        <taxon>Eukaryota</taxon>
        <taxon>Viridiplantae</taxon>
        <taxon>Streptophyta</taxon>
        <taxon>Embryophyta</taxon>
        <taxon>Tracheophyta</taxon>
        <taxon>Spermatophyta</taxon>
        <taxon>Magnoliopsida</taxon>
        <taxon>eudicotyledons</taxon>
        <taxon>Gunneridae</taxon>
        <taxon>Pentapetalae</taxon>
        <taxon>rosids</taxon>
        <taxon>fabids</taxon>
        <taxon>Rosales</taxon>
        <taxon>Rhamnaceae</taxon>
        <taxon>Paliureae</taxon>
        <taxon>Ziziphus</taxon>
    </lineage>
</organism>
<keyword evidence="5" id="KW-0472">Membrane</keyword>
<reference evidence="8" key="1">
    <citation type="journal article" date="2021" name="Front. Plant Sci.">
        <title>Chromosome-Scale Genome Assembly for Chinese Sour Jujube and Insights Into Its Genome Evolution and Domestication Signature.</title>
        <authorList>
            <person name="Shen L.-Y."/>
            <person name="Luo H."/>
            <person name="Wang X.-L."/>
            <person name="Wang X.-M."/>
            <person name="Qiu X.-J."/>
            <person name="Liu H."/>
            <person name="Zhou S.-S."/>
            <person name="Jia K.-H."/>
            <person name="Nie S."/>
            <person name="Bao Y.-T."/>
            <person name="Zhang R.-G."/>
            <person name="Yun Q.-Z."/>
            <person name="Chai Y.-H."/>
            <person name="Lu J.-Y."/>
            <person name="Li Y."/>
            <person name="Zhao S.-W."/>
            <person name="Mao J.-F."/>
            <person name="Jia S.-G."/>
            <person name="Mao Y.-M."/>
        </authorList>
    </citation>
    <scope>NUCLEOTIDE SEQUENCE</scope>
    <source>
        <strain evidence="8">AT0</strain>
        <tissue evidence="8">Leaf</tissue>
    </source>
</reference>
<dbReference type="Proteomes" id="UP000813462">
    <property type="component" value="Unassembled WGS sequence"/>
</dbReference>
<protein>
    <submittedName>
        <fullName evidence="8">Uncharacterized protein</fullName>
    </submittedName>
</protein>
<gene>
    <name evidence="8" type="ORF">FEM48_Zijuj01G0248100</name>
</gene>